<dbReference type="AlphaFoldDB" id="A0A1E5REE4"/>
<dbReference type="FunCoup" id="A0A1E5REE4">
    <property type="interactions" value="145"/>
</dbReference>
<sequence>MFAKLSTFFFAKPQILGPFNHARWNNVSKNFRAHPKRCVTTEGKIVANIKGVHTYTLRKTINASLNNTYHVISEVSKYKEFLPYCTESWVSKRDPSNEDKPMQGGLRVGYKQYDENFDCLIQCLKSSDNSLERIVIAESLPDQLFDKLHTKWIIVENDQKKCEVELRLDFKFKSRFYNSISSLFAKTLTDVVMKAFTRQIAHVQKEYYLKQKTTA</sequence>
<dbReference type="Proteomes" id="UP000095728">
    <property type="component" value="Unassembled WGS sequence"/>
</dbReference>
<protein>
    <submittedName>
        <fullName evidence="5">Coenzyme Q-binding protein COQ10, mitochondrial</fullName>
    </submittedName>
</protein>
<evidence type="ECO:0000256" key="3">
    <source>
        <dbReference type="ARBA" id="ARBA00024947"/>
    </source>
</evidence>
<accession>A0A1E5REE4</accession>
<dbReference type="PANTHER" id="PTHR12901">
    <property type="entry name" value="SPERM PROTEIN HOMOLOG"/>
    <property type="match status" value="1"/>
</dbReference>
<dbReference type="CDD" id="cd07813">
    <property type="entry name" value="COQ10p_like"/>
    <property type="match status" value="1"/>
</dbReference>
<dbReference type="GO" id="GO:0005739">
    <property type="term" value="C:mitochondrion"/>
    <property type="evidence" value="ECO:0007669"/>
    <property type="project" value="TreeGrafter"/>
</dbReference>
<dbReference type="InParanoid" id="A0A1E5REE4"/>
<comment type="subunit">
    <text evidence="2">Interacts with coenzyme Q.</text>
</comment>
<dbReference type="EMBL" id="LPNM01000007">
    <property type="protein sequence ID" value="OEJ85265.1"/>
    <property type="molecule type" value="Genomic_DNA"/>
</dbReference>
<dbReference type="SUPFAM" id="SSF55961">
    <property type="entry name" value="Bet v1-like"/>
    <property type="match status" value="1"/>
</dbReference>
<dbReference type="Gene3D" id="3.30.530.20">
    <property type="match status" value="1"/>
</dbReference>
<evidence type="ECO:0000259" key="4">
    <source>
        <dbReference type="Pfam" id="PF03364"/>
    </source>
</evidence>
<comment type="similarity">
    <text evidence="1">Belongs to the COQ10 family.</text>
</comment>
<dbReference type="GO" id="GO:0045333">
    <property type="term" value="P:cellular respiration"/>
    <property type="evidence" value="ECO:0007669"/>
    <property type="project" value="InterPro"/>
</dbReference>
<evidence type="ECO:0000256" key="2">
    <source>
        <dbReference type="ARBA" id="ARBA00011814"/>
    </source>
</evidence>
<comment type="function">
    <text evidence="3">Required for the function of coenzyme Q in the respiratory chain. May serve as a chaperone or may be involved in the transport of Q6 from its site of synthesis to the catalytic sites of the respiratory complexes.</text>
</comment>
<evidence type="ECO:0000313" key="5">
    <source>
        <dbReference type="EMBL" id="OEJ85265.1"/>
    </source>
</evidence>
<proteinExistence type="inferred from homology"/>
<gene>
    <name evidence="5" type="ORF">AWRI3579_g1828</name>
</gene>
<dbReference type="OrthoDB" id="292693at2759"/>
<dbReference type="InterPro" id="IPR044996">
    <property type="entry name" value="COQ10-like"/>
</dbReference>
<keyword evidence="6" id="KW-1185">Reference proteome</keyword>
<evidence type="ECO:0000313" key="6">
    <source>
        <dbReference type="Proteomes" id="UP000095728"/>
    </source>
</evidence>
<reference evidence="6" key="1">
    <citation type="journal article" date="2016" name="Genome Announc.">
        <title>Genome sequences of three species of Hanseniaspora isolated from spontaneous wine fermentations.</title>
        <authorList>
            <person name="Sternes P.R."/>
            <person name="Lee D."/>
            <person name="Kutyna D.R."/>
            <person name="Borneman A.R."/>
        </authorList>
    </citation>
    <scope>NUCLEOTIDE SEQUENCE [LARGE SCALE GENOMIC DNA]</scope>
    <source>
        <strain evidence="6">AWRI3579</strain>
    </source>
</reference>
<name>A0A1E5REE4_9ASCO</name>
<dbReference type="PANTHER" id="PTHR12901:SF10">
    <property type="entry name" value="COENZYME Q-BINDING PROTEIN COQ10, MITOCHONDRIAL"/>
    <property type="match status" value="1"/>
</dbReference>
<dbReference type="Pfam" id="PF03364">
    <property type="entry name" value="Polyketide_cyc"/>
    <property type="match status" value="1"/>
</dbReference>
<dbReference type="InterPro" id="IPR005031">
    <property type="entry name" value="COQ10_START"/>
</dbReference>
<dbReference type="InterPro" id="IPR023393">
    <property type="entry name" value="START-like_dom_sf"/>
</dbReference>
<evidence type="ECO:0000256" key="1">
    <source>
        <dbReference type="ARBA" id="ARBA00006885"/>
    </source>
</evidence>
<organism evidence="5 6">
    <name type="scientific">Hanseniaspora osmophila</name>
    <dbReference type="NCBI Taxonomy" id="56408"/>
    <lineage>
        <taxon>Eukaryota</taxon>
        <taxon>Fungi</taxon>
        <taxon>Dikarya</taxon>
        <taxon>Ascomycota</taxon>
        <taxon>Saccharomycotina</taxon>
        <taxon>Saccharomycetes</taxon>
        <taxon>Saccharomycodales</taxon>
        <taxon>Saccharomycodaceae</taxon>
        <taxon>Hanseniaspora</taxon>
    </lineage>
</organism>
<comment type="caution">
    <text evidence="5">The sequence shown here is derived from an EMBL/GenBank/DDBJ whole genome shotgun (WGS) entry which is preliminary data.</text>
</comment>
<feature type="domain" description="Coenzyme Q-binding protein COQ10 START" evidence="4">
    <location>
        <begin position="61"/>
        <end position="196"/>
    </location>
</feature>
<dbReference type="GO" id="GO:0048039">
    <property type="term" value="F:ubiquinone binding"/>
    <property type="evidence" value="ECO:0007669"/>
    <property type="project" value="InterPro"/>
</dbReference>
<dbReference type="STRING" id="56408.A0A1E5REE4"/>